<organism evidence="3 4">
    <name type="scientific">Musa troglodytarum</name>
    <name type="common">fe'i banana</name>
    <dbReference type="NCBI Taxonomy" id="320322"/>
    <lineage>
        <taxon>Eukaryota</taxon>
        <taxon>Viridiplantae</taxon>
        <taxon>Streptophyta</taxon>
        <taxon>Embryophyta</taxon>
        <taxon>Tracheophyta</taxon>
        <taxon>Spermatophyta</taxon>
        <taxon>Magnoliopsida</taxon>
        <taxon>Liliopsida</taxon>
        <taxon>Zingiberales</taxon>
        <taxon>Musaceae</taxon>
        <taxon>Musa</taxon>
    </lineage>
</organism>
<feature type="compositionally biased region" description="Basic and acidic residues" evidence="1">
    <location>
        <begin position="184"/>
        <end position="195"/>
    </location>
</feature>
<gene>
    <name evidence="3" type="ORF">MUK42_15507</name>
</gene>
<feature type="region of interest" description="Disordered" evidence="1">
    <location>
        <begin position="109"/>
        <end position="128"/>
    </location>
</feature>
<dbReference type="OrthoDB" id="1935489at2759"/>
<evidence type="ECO:0000256" key="1">
    <source>
        <dbReference type="SAM" id="MobiDB-lite"/>
    </source>
</evidence>
<evidence type="ECO:0000313" key="3">
    <source>
        <dbReference type="EMBL" id="URE32568.1"/>
    </source>
</evidence>
<name>A0A9E7HN41_9LILI</name>
<dbReference type="InterPro" id="IPR056874">
    <property type="entry name" value="PHD_dom_pln"/>
</dbReference>
<dbReference type="EMBL" id="CP097510">
    <property type="protein sequence ID" value="URE32568.1"/>
    <property type="molecule type" value="Genomic_DNA"/>
</dbReference>
<sequence length="252" mass="28157">MVSSGSGEPPPTSVVCCMCGDHGLLPELFQCKVCLVRSQHKYCSDLYLKTDSYRACNWCLRDEGETKDTKKPISSSNTTEGSGVKIQREITLPSQLNKPIKKMRLLDRSASDATDHMRSEELSPSFRRGGRQVAKGKVRRQFSYVNMLCLEKTEPPQIERSDCQLWAVVTTPFYRDDDDEEREGDNARPRQHMQEGEESGEGCGGRQTGDEITGGKSKVGCPCCRQLGIWNLPFGSLVGRPTKTRETQLTPT</sequence>
<feature type="region of interest" description="Disordered" evidence="1">
    <location>
        <begin position="174"/>
        <end position="215"/>
    </location>
</feature>
<dbReference type="PANTHER" id="PTHR33779:SF1">
    <property type="entry name" value="EXPRESSED PROTEIN"/>
    <property type="match status" value="1"/>
</dbReference>
<dbReference type="PANTHER" id="PTHR33779">
    <property type="entry name" value="EXPRESSED PROTEIN"/>
    <property type="match status" value="1"/>
</dbReference>
<feature type="compositionally biased region" description="Basic and acidic residues" evidence="1">
    <location>
        <begin position="109"/>
        <end position="121"/>
    </location>
</feature>
<proteinExistence type="predicted"/>
<dbReference type="Proteomes" id="UP001055439">
    <property type="component" value="Chromosome 8"/>
</dbReference>
<protein>
    <submittedName>
        <fullName evidence="3">Zinc finger protein</fullName>
    </submittedName>
</protein>
<reference evidence="3" key="1">
    <citation type="submission" date="2022-05" db="EMBL/GenBank/DDBJ databases">
        <title>The Musa troglodytarum L. genome provides insights into the mechanism of non-climacteric behaviour and enrichment of carotenoids.</title>
        <authorList>
            <person name="Wang J."/>
        </authorList>
    </citation>
    <scope>NUCLEOTIDE SEQUENCE</scope>
    <source>
        <tissue evidence="3">Leaf</tissue>
    </source>
</reference>
<accession>A0A9E7HN41</accession>
<evidence type="ECO:0000313" key="4">
    <source>
        <dbReference type="Proteomes" id="UP001055439"/>
    </source>
</evidence>
<dbReference type="AlphaFoldDB" id="A0A9E7HN41"/>
<evidence type="ECO:0000259" key="2">
    <source>
        <dbReference type="Pfam" id="PF25054"/>
    </source>
</evidence>
<dbReference type="Pfam" id="PF25054">
    <property type="entry name" value="PHD_pln"/>
    <property type="match status" value="1"/>
</dbReference>
<feature type="domain" description="PHD-type zinc finger plants" evidence="2">
    <location>
        <begin position="17"/>
        <end position="59"/>
    </location>
</feature>
<keyword evidence="4" id="KW-1185">Reference proteome</keyword>